<dbReference type="GO" id="GO:0003700">
    <property type="term" value="F:DNA-binding transcription factor activity"/>
    <property type="evidence" value="ECO:0007669"/>
    <property type="project" value="InterPro"/>
</dbReference>
<evidence type="ECO:0000313" key="4">
    <source>
        <dbReference type="EnsemblPlants" id="OMERI05G03570.1"/>
    </source>
</evidence>
<name>A0A0E0DM54_9ORYZ</name>
<dbReference type="PROSITE" id="PS00028">
    <property type="entry name" value="ZINC_FINGER_C2H2_1"/>
    <property type="match status" value="1"/>
</dbReference>
<feature type="domain" description="C2H2-type" evidence="3">
    <location>
        <begin position="28"/>
        <end position="55"/>
    </location>
</feature>
<reference evidence="4" key="1">
    <citation type="submission" date="2015-04" db="UniProtKB">
        <authorList>
            <consortium name="EnsemblPlants"/>
        </authorList>
    </citation>
    <scope>IDENTIFICATION</scope>
</reference>
<keyword evidence="1" id="KW-0863">Zinc-finger</keyword>
<dbReference type="InterPro" id="IPR045320">
    <property type="entry name" value="JAGGED/SL1-like"/>
</dbReference>
<evidence type="ECO:0000256" key="1">
    <source>
        <dbReference type="PROSITE-ProRule" id="PRU00042"/>
    </source>
</evidence>
<dbReference type="PANTHER" id="PTHR45730:SF108">
    <property type="entry name" value="PROTEIN LATE FLOWERING"/>
    <property type="match status" value="1"/>
</dbReference>
<dbReference type="PANTHER" id="PTHR45730">
    <property type="entry name" value="ZINC FINGER PROTEIN JAGGED"/>
    <property type="match status" value="1"/>
</dbReference>
<dbReference type="Gene3D" id="3.30.160.60">
    <property type="entry name" value="Classic Zinc Finger"/>
    <property type="match status" value="1"/>
</dbReference>
<evidence type="ECO:0000313" key="5">
    <source>
        <dbReference type="Proteomes" id="UP000008021"/>
    </source>
</evidence>
<dbReference type="GO" id="GO:0008270">
    <property type="term" value="F:zinc ion binding"/>
    <property type="evidence" value="ECO:0007669"/>
    <property type="project" value="UniProtKB-KW"/>
</dbReference>
<dbReference type="PROSITE" id="PS50157">
    <property type="entry name" value="ZINC_FINGER_C2H2_2"/>
    <property type="match status" value="1"/>
</dbReference>
<proteinExistence type="predicted"/>
<dbReference type="SUPFAM" id="SSF57667">
    <property type="entry name" value="beta-beta-alpha zinc fingers"/>
    <property type="match status" value="1"/>
</dbReference>
<keyword evidence="1" id="KW-0862">Zinc</keyword>
<dbReference type="HOGENOM" id="CLU_084324_3_0_1"/>
<dbReference type="Proteomes" id="UP000008021">
    <property type="component" value="Chromosome 5"/>
</dbReference>
<sequence>MESTAEQQKVVVDMSSPASGGGGGRRLFPCLFCEKKFVKSQALGGHQNAHRKERGAAAAGCLNPYVFYGAGAGVAAAAAPATLSLLLQVDSLYTTTSYIDEHGRAAAAPPLNSDHICWTTAGAASRGGAGAGGEVDLELRLF</sequence>
<dbReference type="AlphaFoldDB" id="A0A0E0DM54"/>
<evidence type="ECO:0000259" key="3">
    <source>
        <dbReference type="PROSITE" id="PS50157"/>
    </source>
</evidence>
<dbReference type="Gramene" id="OMERI05G03570.1">
    <property type="protein sequence ID" value="OMERI05G03570.1"/>
    <property type="gene ID" value="OMERI05G03570"/>
</dbReference>
<keyword evidence="5" id="KW-1185">Reference proteome</keyword>
<accession>A0A0E0DM54</accession>
<organism evidence="4">
    <name type="scientific">Oryza meridionalis</name>
    <dbReference type="NCBI Taxonomy" id="40149"/>
    <lineage>
        <taxon>Eukaryota</taxon>
        <taxon>Viridiplantae</taxon>
        <taxon>Streptophyta</taxon>
        <taxon>Embryophyta</taxon>
        <taxon>Tracheophyta</taxon>
        <taxon>Spermatophyta</taxon>
        <taxon>Magnoliopsida</taxon>
        <taxon>Liliopsida</taxon>
        <taxon>Poales</taxon>
        <taxon>Poaceae</taxon>
        <taxon>BOP clade</taxon>
        <taxon>Oryzoideae</taxon>
        <taxon>Oryzeae</taxon>
        <taxon>Oryzinae</taxon>
        <taxon>Oryza</taxon>
    </lineage>
</organism>
<evidence type="ECO:0000256" key="2">
    <source>
        <dbReference type="SAM" id="MobiDB-lite"/>
    </source>
</evidence>
<dbReference type="InterPro" id="IPR036236">
    <property type="entry name" value="Znf_C2H2_sf"/>
</dbReference>
<dbReference type="EnsemblPlants" id="OMERI05G03570.1">
    <property type="protein sequence ID" value="OMERI05G03570.1"/>
    <property type="gene ID" value="OMERI05G03570"/>
</dbReference>
<feature type="region of interest" description="Disordered" evidence="2">
    <location>
        <begin position="1"/>
        <end position="22"/>
    </location>
</feature>
<keyword evidence="1" id="KW-0479">Metal-binding</keyword>
<dbReference type="InterPro" id="IPR013087">
    <property type="entry name" value="Znf_C2H2_type"/>
</dbReference>
<protein>
    <recommendedName>
        <fullName evidence="3">C2H2-type domain-containing protein</fullName>
    </recommendedName>
</protein>
<dbReference type="STRING" id="40149.A0A0E0DM54"/>
<reference evidence="4" key="2">
    <citation type="submission" date="2018-05" db="EMBL/GenBank/DDBJ databases">
        <title>OmerRS3 (Oryza meridionalis Reference Sequence Version 3).</title>
        <authorList>
            <person name="Zhang J."/>
            <person name="Kudrna D."/>
            <person name="Lee S."/>
            <person name="Talag J."/>
            <person name="Welchert J."/>
            <person name="Wing R.A."/>
        </authorList>
    </citation>
    <scope>NUCLEOTIDE SEQUENCE [LARGE SCALE GENOMIC DNA]</scope>
    <source>
        <strain evidence="4">cv. OR44</strain>
    </source>
</reference>